<dbReference type="EMBL" id="JBHSIW010000009">
    <property type="protein sequence ID" value="MFC4903773.1"/>
    <property type="molecule type" value="Genomic_DNA"/>
</dbReference>
<comment type="subcellular location">
    <subcellularLocation>
        <location evidence="1">Cell membrane</location>
        <topology evidence="1">Multi-pass membrane protein</topology>
    </subcellularLocation>
</comment>
<evidence type="ECO:0000256" key="5">
    <source>
        <dbReference type="ARBA" id="ARBA00022989"/>
    </source>
</evidence>
<evidence type="ECO:0000256" key="7">
    <source>
        <dbReference type="SAM" id="MobiDB-lite"/>
    </source>
</evidence>
<evidence type="ECO:0000256" key="2">
    <source>
        <dbReference type="ARBA" id="ARBA00022448"/>
    </source>
</evidence>
<proteinExistence type="predicted"/>
<dbReference type="InterPro" id="IPR036259">
    <property type="entry name" value="MFS_trans_sf"/>
</dbReference>
<keyword evidence="5 8" id="KW-1133">Transmembrane helix</keyword>
<feature type="transmembrane region" description="Helical" evidence="8">
    <location>
        <begin position="202"/>
        <end position="225"/>
    </location>
</feature>
<feature type="transmembrane region" description="Helical" evidence="8">
    <location>
        <begin position="101"/>
        <end position="120"/>
    </location>
</feature>
<sequence length="505" mass="52624">MSTPPPTTIPAPTAAAAGRTSVVHGKKRVLASAFAGTTIEWYDFYLYGTAAALVFNVQFFPMATELGGIVASFATLAVGVIARPLGGIVAGHLGDRIGRKALLVASLLLMGVASTLIGLLPTYEVIGWWAVVGLVVLRILQGLSAGAEWGGSALLSVEHSPARHRGFFGSFTQIGSSAGMLLATGAFFVVQHVMSAEQFAAYGWRIPFLLSALLVAVGLWIRLGVADAPEFLEHRASGNVATAPLRELLLHHRRPLLVTIGLRLAQNAVYYLVTVYMLTYLRDVRGDSASGVTAVMIASAIGLFTTPFWGWLSDRVGRKVVSVTAYAAIGVFGWVLFAFLDAGPLALLPLVVVLGINLVHDAIYGPQAAWFAEQFPVHVRYSGVSFGYQVGTVLGGGLMPMIAALLFAAGGNTPWLIAGYLSGLSVLSVVAALAAKDPAREQRGTELTDLHAGSARAGSTGAVPASDGPLRTDSPRTGSVRADGAADAGPTTGTTAGTTTERTTV</sequence>
<feature type="region of interest" description="Disordered" evidence="7">
    <location>
        <begin position="442"/>
        <end position="505"/>
    </location>
</feature>
<evidence type="ECO:0000256" key="1">
    <source>
        <dbReference type="ARBA" id="ARBA00004651"/>
    </source>
</evidence>
<feature type="transmembrane region" description="Helical" evidence="8">
    <location>
        <begin position="256"/>
        <end position="279"/>
    </location>
</feature>
<dbReference type="CDD" id="cd17369">
    <property type="entry name" value="MFS_ShiA_like"/>
    <property type="match status" value="1"/>
</dbReference>
<dbReference type="InterPro" id="IPR020846">
    <property type="entry name" value="MFS_dom"/>
</dbReference>
<keyword evidence="4 8" id="KW-0812">Transmembrane</keyword>
<evidence type="ECO:0000256" key="6">
    <source>
        <dbReference type="ARBA" id="ARBA00023136"/>
    </source>
</evidence>
<protein>
    <submittedName>
        <fullName evidence="10">MFS transporter</fullName>
    </submittedName>
</protein>
<dbReference type="PROSITE" id="PS50850">
    <property type="entry name" value="MFS"/>
    <property type="match status" value="1"/>
</dbReference>
<dbReference type="Gene3D" id="1.20.1250.20">
    <property type="entry name" value="MFS general substrate transporter like domains"/>
    <property type="match status" value="2"/>
</dbReference>
<reference evidence="11" key="1">
    <citation type="journal article" date="2019" name="Int. J. Syst. Evol. Microbiol.">
        <title>The Global Catalogue of Microorganisms (GCM) 10K type strain sequencing project: providing services to taxonomists for standard genome sequencing and annotation.</title>
        <authorList>
            <consortium name="The Broad Institute Genomics Platform"/>
            <consortium name="The Broad Institute Genome Sequencing Center for Infectious Disease"/>
            <person name="Wu L."/>
            <person name="Ma J."/>
        </authorList>
    </citation>
    <scope>NUCLEOTIDE SEQUENCE [LARGE SCALE GENOMIC DNA]</scope>
    <source>
        <strain evidence="11">CGMCC 4.6946</strain>
    </source>
</reference>
<feature type="compositionally biased region" description="Low complexity" evidence="7">
    <location>
        <begin position="481"/>
        <end position="505"/>
    </location>
</feature>
<feature type="transmembrane region" description="Helical" evidence="8">
    <location>
        <begin position="126"/>
        <end position="146"/>
    </location>
</feature>
<dbReference type="Pfam" id="PF07690">
    <property type="entry name" value="MFS_1"/>
    <property type="match status" value="1"/>
</dbReference>
<gene>
    <name evidence="10" type="ORF">ACFPCS_09385</name>
</gene>
<keyword evidence="2" id="KW-0813">Transport</keyword>
<keyword evidence="11" id="KW-1185">Reference proteome</keyword>
<dbReference type="RefSeq" id="WP_075872527.1">
    <property type="nucleotide sequence ID" value="NZ_JARAMH010000030.1"/>
</dbReference>
<feature type="transmembrane region" description="Helical" evidence="8">
    <location>
        <begin position="69"/>
        <end position="89"/>
    </location>
</feature>
<accession>A0ABV9TJT3</accession>
<feature type="transmembrane region" description="Helical" evidence="8">
    <location>
        <begin position="415"/>
        <end position="435"/>
    </location>
</feature>
<feature type="transmembrane region" description="Helical" evidence="8">
    <location>
        <begin position="167"/>
        <end position="190"/>
    </location>
</feature>
<dbReference type="InterPro" id="IPR011701">
    <property type="entry name" value="MFS"/>
</dbReference>
<comment type="caution">
    <text evidence="10">The sequence shown here is derived from an EMBL/GenBank/DDBJ whole genome shotgun (WGS) entry which is preliminary data.</text>
</comment>
<dbReference type="SUPFAM" id="SSF103473">
    <property type="entry name" value="MFS general substrate transporter"/>
    <property type="match status" value="1"/>
</dbReference>
<dbReference type="PANTHER" id="PTHR43045">
    <property type="entry name" value="SHIKIMATE TRANSPORTER"/>
    <property type="match status" value="1"/>
</dbReference>
<feature type="transmembrane region" description="Helical" evidence="8">
    <location>
        <begin position="346"/>
        <end position="365"/>
    </location>
</feature>
<dbReference type="Proteomes" id="UP001595797">
    <property type="component" value="Unassembled WGS sequence"/>
</dbReference>
<organism evidence="10 11">
    <name type="scientific">Kocuria oceani</name>
    <dbReference type="NCBI Taxonomy" id="988827"/>
    <lineage>
        <taxon>Bacteria</taxon>
        <taxon>Bacillati</taxon>
        <taxon>Actinomycetota</taxon>
        <taxon>Actinomycetes</taxon>
        <taxon>Micrococcales</taxon>
        <taxon>Micrococcaceae</taxon>
        <taxon>Kocuria</taxon>
    </lineage>
</organism>
<evidence type="ECO:0000313" key="10">
    <source>
        <dbReference type="EMBL" id="MFC4903773.1"/>
    </source>
</evidence>
<feature type="transmembrane region" description="Helical" evidence="8">
    <location>
        <begin position="386"/>
        <end position="409"/>
    </location>
</feature>
<feature type="transmembrane region" description="Helical" evidence="8">
    <location>
        <begin position="323"/>
        <end position="340"/>
    </location>
</feature>
<evidence type="ECO:0000256" key="4">
    <source>
        <dbReference type="ARBA" id="ARBA00022692"/>
    </source>
</evidence>
<feature type="domain" description="Major facilitator superfamily (MFS) profile" evidence="9">
    <location>
        <begin position="29"/>
        <end position="440"/>
    </location>
</feature>
<evidence type="ECO:0000256" key="8">
    <source>
        <dbReference type="SAM" id="Phobius"/>
    </source>
</evidence>
<keyword evidence="6 8" id="KW-0472">Membrane</keyword>
<evidence type="ECO:0000313" key="11">
    <source>
        <dbReference type="Proteomes" id="UP001595797"/>
    </source>
</evidence>
<name>A0ABV9TJT3_9MICC</name>
<dbReference type="PANTHER" id="PTHR43045:SF1">
    <property type="entry name" value="SHIKIMATE TRANSPORTER"/>
    <property type="match status" value="1"/>
</dbReference>
<keyword evidence="3" id="KW-1003">Cell membrane</keyword>
<dbReference type="InterPro" id="IPR005829">
    <property type="entry name" value="Sugar_transporter_CS"/>
</dbReference>
<dbReference type="PROSITE" id="PS00217">
    <property type="entry name" value="SUGAR_TRANSPORT_2"/>
    <property type="match status" value="1"/>
</dbReference>
<feature type="transmembrane region" description="Helical" evidence="8">
    <location>
        <begin position="291"/>
        <end position="311"/>
    </location>
</feature>
<evidence type="ECO:0000256" key="3">
    <source>
        <dbReference type="ARBA" id="ARBA00022475"/>
    </source>
</evidence>
<evidence type="ECO:0000259" key="9">
    <source>
        <dbReference type="PROSITE" id="PS50850"/>
    </source>
</evidence>